<keyword evidence="1" id="KW-1133">Transmembrane helix</keyword>
<sequence length="826" mass="92691">MVQIRRCKLCGKTGHNRAKCLLLIKNSKVENTANLKQNIELSKPIKSVLIKAHPEHLHSQHVVNLKKEENQHVWNSLPGFTENKKDYSWQVADLGKMVKQANEKKTVHPVKSPVVRFNRVNKIKLPKLNIGYNLANLRDAGLGKIKVLLDNLKTIKKFFTSKRFAYAVVLIFFLASLPFPAIAYYNSVKDTSAKVTAQSTNAFLSLKSSTVAAMQDNILQAQADLNSALKAFGEADNILQNEHQLLQYVVGLLPIVGDEINGRENLLTAGHYLALGNTYLMKGIGEVNNSTSSLTDRLTILTDHLQSATVQYQNALNKLADVDPRILPLDYQKSFNDFKVLFTALVNDFNNLVSLSDSLNLVFGGEDLRRYLLVFQNQAELRPTGGFMGSFAVLDIQKGKILNLDIPGGGSYDLQGQLNEYLKPPLPLQLSNTRWEFQDANWFPDFPASAKKIAWFYNKARNTTVDGVITINASVLERLLKILGPVVNENNNLILNSDNALATLQYKVEKDYDKEINQPKAILGDLAGQFLDKFSHLDKVNAVLLLTELHQALAQKEIQVYFNDEKVEKLFQEFNWTGEIVQTNTNQDYLAVFGTNLQGQKSDAKIKQVIEHQAVVEEDGSIIDTVIIHRKHLGIPGEMFYGVNNIQYLRVYVPEGSELLAAGGFVYPPESAFRVPETWYKDDLDLVNYEVEQKIDSNSGTSIVKEFGKTSFGNWLMVKPGEAGSVYFTYRLPFKLNLQGNKDSLSLVGLKELIVGKSNLSSKYSLYIQKQSGINADFSTRVIYPGQWRPAWTLNDDLNLAANGAEYNTNLKTDQLFGLVMEKINK</sequence>
<proteinExistence type="predicted"/>
<keyword evidence="1" id="KW-0472">Membrane</keyword>
<evidence type="ECO:0000256" key="1">
    <source>
        <dbReference type="SAM" id="Phobius"/>
    </source>
</evidence>
<protein>
    <submittedName>
        <fullName evidence="2">Uncharacterized protein</fullName>
    </submittedName>
</protein>
<reference evidence="2 3" key="1">
    <citation type="journal article" date="2015" name="Nature">
        <title>rRNA introns, odd ribosomes, and small enigmatic genomes across a large radiation of phyla.</title>
        <authorList>
            <person name="Brown C.T."/>
            <person name="Hug L.A."/>
            <person name="Thomas B.C."/>
            <person name="Sharon I."/>
            <person name="Castelle C.J."/>
            <person name="Singh A."/>
            <person name="Wilkins M.J."/>
            <person name="Williams K.H."/>
            <person name="Banfield J.F."/>
        </authorList>
    </citation>
    <scope>NUCLEOTIDE SEQUENCE [LARGE SCALE GENOMIC DNA]</scope>
</reference>
<comment type="caution">
    <text evidence="2">The sequence shown here is derived from an EMBL/GenBank/DDBJ whole genome shotgun (WGS) entry which is preliminary data.</text>
</comment>
<feature type="transmembrane region" description="Helical" evidence="1">
    <location>
        <begin position="164"/>
        <end position="185"/>
    </location>
</feature>
<dbReference type="STRING" id="1619046.US42_C0010G0034"/>
<keyword evidence="1" id="KW-0812">Transmembrane</keyword>
<organism evidence="2 3">
    <name type="scientific">Candidatus Magasanikbacteria bacterium GW2011_GWC2_37_14</name>
    <dbReference type="NCBI Taxonomy" id="1619046"/>
    <lineage>
        <taxon>Bacteria</taxon>
        <taxon>Candidatus Magasanikiibacteriota</taxon>
    </lineage>
</organism>
<dbReference type="Pfam" id="PF13196">
    <property type="entry name" value="DUF4012"/>
    <property type="match status" value="1"/>
</dbReference>
<name>A0A0G0GBP3_9BACT</name>
<evidence type="ECO:0000313" key="2">
    <source>
        <dbReference type="EMBL" id="KKQ27387.1"/>
    </source>
</evidence>
<dbReference type="EMBL" id="LBSX01000010">
    <property type="protein sequence ID" value="KKQ27387.1"/>
    <property type="molecule type" value="Genomic_DNA"/>
</dbReference>
<gene>
    <name evidence="2" type="ORF">US42_C0010G0034</name>
</gene>
<accession>A0A0G0GBP3</accession>
<dbReference type="InterPro" id="IPR025101">
    <property type="entry name" value="DUF4012"/>
</dbReference>
<dbReference type="Proteomes" id="UP000034849">
    <property type="component" value="Unassembled WGS sequence"/>
</dbReference>
<dbReference type="AlphaFoldDB" id="A0A0G0GBP3"/>
<evidence type="ECO:0000313" key="3">
    <source>
        <dbReference type="Proteomes" id="UP000034849"/>
    </source>
</evidence>